<dbReference type="KEGG" id="ttf:THTE_2326"/>
<name>A0A286RG37_9BACT</name>
<evidence type="ECO:0000313" key="1">
    <source>
        <dbReference type="EMBL" id="ASV74928.1"/>
    </source>
</evidence>
<proteinExistence type="predicted"/>
<reference evidence="1 2" key="1">
    <citation type="journal article" name="Front. Microbiol.">
        <title>Sugar Metabolism of the First Thermophilic Planctomycete Thermogutta terrifontis: Comparative Genomic and Transcriptomic Approaches.</title>
        <authorList>
            <person name="Elcheninov A.G."/>
            <person name="Menzel P."/>
            <person name="Gudbergsdottir S.R."/>
            <person name="Slesarev A.I."/>
            <person name="Kadnikov V.V."/>
            <person name="Krogh A."/>
            <person name="Bonch-Osmolovskaya E.A."/>
            <person name="Peng X."/>
            <person name="Kublanov I.V."/>
        </authorList>
    </citation>
    <scope>NUCLEOTIDE SEQUENCE [LARGE SCALE GENOMIC DNA]</scope>
    <source>
        <strain evidence="1 2">R1</strain>
    </source>
</reference>
<gene>
    <name evidence="1" type="ORF">THTE_2326</name>
</gene>
<organism evidence="1 2">
    <name type="scientific">Thermogutta terrifontis</name>
    <dbReference type="NCBI Taxonomy" id="1331910"/>
    <lineage>
        <taxon>Bacteria</taxon>
        <taxon>Pseudomonadati</taxon>
        <taxon>Planctomycetota</taxon>
        <taxon>Planctomycetia</taxon>
        <taxon>Pirellulales</taxon>
        <taxon>Thermoguttaceae</taxon>
        <taxon>Thermogutta</taxon>
    </lineage>
</organism>
<protein>
    <submittedName>
        <fullName evidence="1">Uncharacterized protein</fullName>
    </submittedName>
</protein>
<evidence type="ECO:0000313" key="2">
    <source>
        <dbReference type="Proteomes" id="UP000215086"/>
    </source>
</evidence>
<accession>A0A286RG37</accession>
<keyword evidence="2" id="KW-1185">Reference proteome</keyword>
<dbReference type="AlphaFoldDB" id="A0A286RG37"/>
<dbReference type="EMBL" id="CP018477">
    <property type="protein sequence ID" value="ASV74928.1"/>
    <property type="molecule type" value="Genomic_DNA"/>
</dbReference>
<sequence>MKWIAQTEYLVVAGKSLQVKFHCGTRFTEVYVPFRRPRKRGHDPFPCRCAARHRFSLIEKHVEQC</sequence>
<dbReference type="Proteomes" id="UP000215086">
    <property type="component" value="Chromosome"/>
</dbReference>